<feature type="domain" description="Integrator complex subunit 7 N-terminal" evidence="5">
    <location>
        <begin position="10"/>
        <end position="510"/>
    </location>
</feature>
<dbReference type="eggNOG" id="KOG1988">
    <property type="taxonomic scope" value="Eukaryota"/>
</dbReference>
<name>G0PIX5_CAEBE</name>
<dbReference type="InParanoid" id="G0PIX5"/>
<dbReference type="InterPro" id="IPR011989">
    <property type="entry name" value="ARM-like"/>
</dbReference>
<evidence type="ECO:0000313" key="7">
    <source>
        <dbReference type="Proteomes" id="UP000008068"/>
    </source>
</evidence>
<dbReference type="GO" id="GO:0032039">
    <property type="term" value="C:integrator complex"/>
    <property type="evidence" value="ECO:0007669"/>
    <property type="project" value="InterPro"/>
</dbReference>
<dbReference type="GO" id="GO:0034472">
    <property type="term" value="P:snRNA 3'-end processing"/>
    <property type="evidence" value="ECO:0007669"/>
    <property type="project" value="TreeGrafter"/>
</dbReference>
<dbReference type="EMBL" id="GL380617">
    <property type="protein sequence ID" value="EGT58524.1"/>
    <property type="molecule type" value="Genomic_DNA"/>
</dbReference>
<feature type="domain" description="Integrator complex subunit 7 C-terminal" evidence="4">
    <location>
        <begin position="782"/>
        <end position="881"/>
    </location>
</feature>
<dbReference type="OrthoDB" id="1921953at2759"/>
<dbReference type="AlphaFoldDB" id="G0PIX5"/>
<dbReference type="PANTHER" id="PTHR13322">
    <property type="entry name" value="C1ORF73 PROTEIN"/>
    <property type="match status" value="1"/>
</dbReference>
<reference evidence="7" key="1">
    <citation type="submission" date="2011-07" db="EMBL/GenBank/DDBJ databases">
        <authorList>
            <consortium name="Caenorhabditis brenneri Sequencing and Analysis Consortium"/>
            <person name="Wilson R.K."/>
        </authorList>
    </citation>
    <scope>NUCLEOTIDE SEQUENCE [LARGE SCALE GENOMIC DNA]</scope>
    <source>
        <strain evidence="7">PB2801</strain>
    </source>
</reference>
<dbReference type="Pfam" id="PF22965">
    <property type="entry name" value="INTS7_C"/>
    <property type="match status" value="1"/>
</dbReference>
<keyword evidence="7" id="KW-1185">Reference proteome</keyword>
<evidence type="ECO:0000259" key="5">
    <source>
        <dbReference type="Pfam" id="PF24436"/>
    </source>
</evidence>
<sequence length="929" mass="104462">MATTTLLEAQFDKGLRGTAADQLATVSTLSHMVQEYPIPTFINSLLVRLADAFETGSLDLRVAAARALGQCGPHLKLAFSSAEISKRILKVSHSNDPSARETVLDVLAELAPLLSTSNTVHHLIRESLSTTDEGEFRAACHALKSFSSISQSFAESIVLQVGKILEEDEATEPRKVLLCSVFSTMSATAIVVEQVFGIADLILRRSISDEYFHSFLNSTTSLCIEIRYSIPKQVDLLLDLLNPKEKDAVPPSNTRRLIILKELNRLSSFTSVWSEAQVRTFLESLQPKMTSQALIEFFDATTSLVKNSSYENLRVLKDLILSNTGFGSHADPEVSVRFVFFASQVVCSPRAFEVDSSDYIETTMTAFTVVVVNACTNGKLRNRLASRLFRAIGDLLLAFPYTQYSFSPMIISAVFSGFESEITDSNNQKERLDLLCRLIDSDKLYIGEVHKWACKVMKEKRKLFNAYSSQFSYLCLAVGTSLPAECSVIFYPGNSISIYETARSAFRNGHWKHVASPNLASIDVIIMPQFERNWITALKEIGNSQLTEMGLDELESQQSHLISALSALKIGKSDPKFGAILRFPIGMVSAMLSSSYAHFHLLSVLRPFQTVLSGALQPNKFFNPVMAKRFITALSSCESSLNEAFVEWTSLVRASFCADPTSFDLITLYYLRVSVLQTAVRVILKKQSADTIIQIPQLSNSRTCSLFQKERLQWVIDRIRNLRYDFEPNINIVNNLYTIVEQLAIIPYMLPRFFFQQFYHVDFKVILILILLYIHLFSHFFQISTTPQSEKERPVRVLQGDTIPIRVDGSLTSTHPFPIRSLIIFAEVTSLSSHSHNQVFREAVDLSENSHFAAQFLLNFKTTCDVRIRVEFIDQTSRKQWKADGGATISIAVKEKYPQMGHEYKRSGAQIPVDPRQMIRNTMFPSDLM</sequence>
<dbReference type="Gene3D" id="1.25.10.10">
    <property type="entry name" value="Leucine-rich Repeat Variant"/>
    <property type="match status" value="1"/>
</dbReference>
<accession>G0PIX5</accession>
<dbReference type="InterPro" id="IPR054519">
    <property type="entry name" value="INTS7_C"/>
</dbReference>
<protein>
    <recommendedName>
        <fullName evidence="2">Integrator complex subunit 7</fullName>
    </recommendedName>
</protein>
<evidence type="ECO:0000259" key="4">
    <source>
        <dbReference type="Pfam" id="PF22965"/>
    </source>
</evidence>
<dbReference type="PANTHER" id="PTHR13322:SF2">
    <property type="entry name" value="INTEGRATOR COMPLEX SUBUNIT 7"/>
    <property type="match status" value="1"/>
</dbReference>
<dbReference type="InterPro" id="IPR016024">
    <property type="entry name" value="ARM-type_fold"/>
</dbReference>
<organism evidence="7">
    <name type="scientific">Caenorhabditis brenneri</name>
    <name type="common">Nematode worm</name>
    <dbReference type="NCBI Taxonomy" id="135651"/>
    <lineage>
        <taxon>Eukaryota</taxon>
        <taxon>Metazoa</taxon>
        <taxon>Ecdysozoa</taxon>
        <taxon>Nematoda</taxon>
        <taxon>Chromadorea</taxon>
        <taxon>Rhabditida</taxon>
        <taxon>Rhabditina</taxon>
        <taxon>Rhabditomorpha</taxon>
        <taxon>Rhabditoidea</taxon>
        <taxon>Rhabditidae</taxon>
        <taxon>Peloderinae</taxon>
        <taxon>Caenorhabditis</taxon>
    </lineage>
</organism>
<evidence type="ECO:0000313" key="6">
    <source>
        <dbReference type="EMBL" id="EGT58524.1"/>
    </source>
</evidence>
<dbReference type="Proteomes" id="UP000008068">
    <property type="component" value="Unassembled WGS sequence"/>
</dbReference>
<keyword evidence="3" id="KW-0472">Membrane</keyword>
<dbReference type="HOGENOM" id="CLU_013157_0_0_1"/>
<dbReference type="InterPro" id="IPR056516">
    <property type="entry name" value="INTS7_N"/>
</dbReference>
<dbReference type="Pfam" id="PF24436">
    <property type="entry name" value="INTS7_N"/>
    <property type="match status" value="1"/>
</dbReference>
<feature type="transmembrane region" description="Helical" evidence="3">
    <location>
        <begin position="763"/>
        <end position="781"/>
    </location>
</feature>
<dbReference type="STRING" id="135651.G0PIX5"/>
<dbReference type="InterPro" id="IPR033060">
    <property type="entry name" value="INTS7"/>
</dbReference>
<keyword evidence="3" id="KW-0812">Transmembrane</keyword>
<evidence type="ECO:0000256" key="2">
    <source>
        <dbReference type="ARBA" id="ARBA00015336"/>
    </source>
</evidence>
<keyword evidence="3" id="KW-1133">Transmembrane helix</keyword>
<dbReference type="FunCoup" id="G0PIX5">
    <property type="interactions" value="2091"/>
</dbReference>
<gene>
    <name evidence="6" type="ORF">CAEBREN_28103</name>
</gene>
<dbReference type="SUPFAM" id="SSF48371">
    <property type="entry name" value="ARM repeat"/>
    <property type="match status" value="1"/>
</dbReference>
<evidence type="ECO:0000256" key="3">
    <source>
        <dbReference type="SAM" id="Phobius"/>
    </source>
</evidence>
<proteinExistence type="inferred from homology"/>
<comment type="similarity">
    <text evidence="1">Belongs to the Integrator subunit 7 family.</text>
</comment>
<evidence type="ECO:0000256" key="1">
    <source>
        <dbReference type="ARBA" id="ARBA00008565"/>
    </source>
</evidence>